<protein>
    <submittedName>
        <fullName evidence="2">HDOD domain-containing protein</fullName>
    </submittedName>
</protein>
<dbReference type="InterPro" id="IPR003607">
    <property type="entry name" value="HD/PDEase_dom"/>
</dbReference>
<dbReference type="InterPro" id="IPR013976">
    <property type="entry name" value="HDOD"/>
</dbReference>
<evidence type="ECO:0000259" key="1">
    <source>
        <dbReference type="PROSITE" id="PS51833"/>
    </source>
</evidence>
<evidence type="ECO:0000313" key="3">
    <source>
        <dbReference type="Proteomes" id="UP000266426"/>
    </source>
</evidence>
<organism evidence="2 3">
    <name type="scientific">Candidatus Auribacter fodinae</name>
    <dbReference type="NCBI Taxonomy" id="2093366"/>
    <lineage>
        <taxon>Bacteria</taxon>
        <taxon>Pseudomonadati</taxon>
        <taxon>Candidatus Auribacterota</taxon>
        <taxon>Candidatus Auribacteria</taxon>
        <taxon>Candidatus Auribacterales</taxon>
        <taxon>Candidatus Auribacteraceae</taxon>
        <taxon>Candidatus Auribacter</taxon>
    </lineage>
</organism>
<dbReference type="Gene3D" id="1.10.3210.10">
    <property type="entry name" value="Hypothetical protein af1432"/>
    <property type="match status" value="1"/>
</dbReference>
<proteinExistence type="predicted"/>
<dbReference type="AlphaFoldDB" id="A0A3A4R340"/>
<dbReference type="CDD" id="cd00077">
    <property type="entry name" value="HDc"/>
    <property type="match status" value="1"/>
</dbReference>
<evidence type="ECO:0000313" key="2">
    <source>
        <dbReference type="EMBL" id="RJP57227.1"/>
    </source>
</evidence>
<dbReference type="PANTHER" id="PTHR33525:SF3">
    <property type="entry name" value="RIBONUCLEASE Y"/>
    <property type="match status" value="1"/>
</dbReference>
<accession>A0A3A4R340</accession>
<dbReference type="PROSITE" id="PS51833">
    <property type="entry name" value="HDOD"/>
    <property type="match status" value="1"/>
</dbReference>
<dbReference type="Proteomes" id="UP000266426">
    <property type="component" value="Unassembled WGS sequence"/>
</dbReference>
<gene>
    <name evidence="2" type="ORF">C4541_10660</name>
</gene>
<dbReference type="InterPro" id="IPR006675">
    <property type="entry name" value="HDIG_dom"/>
</dbReference>
<name>A0A3A4R340_9BACT</name>
<comment type="caution">
    <text evidence="2">The sequence shown here is derived from an EMBL/GenBank/DDBJ whole genome shotgun (WGS) entry which is preliminary data.</text>
</comment>
<dbReference type="EMBL" id="QZJZ01000084">
    <property type="protein sequence ID" value="RJP57227.1"/>
    <property type="molecule type" value="Genomic_DNA"/>
</dbReference>
<dbReference type="SUPFAM" id="SSF109604">
    <property type="entry name" value="HD-domain/PDEase-like"/>
    <property type="match status" value="1"/>
</dbReference>
<dbReference type="SMART" id="SM00471">
    <property type="entry name" value="HDc"/>
    <property type="match status" value="1"/>
</dbReference>
<reference evidence="2 3" key="1">
    <citation type="journal article" date="2017" name="ISME J.">
        <title>Energy and carbon metabolisms in a deep terrestrial subsurface fluid microbial community.</title>
        <authorList>
            <person name="Momper L."/>
            <person name="Jungbluth S.P."/>
            <person name="Lee M.D."/>
            <person name="Amend J.P."/>
        </authorList>
    </citation>
    <scope>NUCLEOTIDE SEQUENCE [LARGE SCALE GENOMIC DNA]</scope>
    <source>
        <strain evidence="2">SURF_26</strain>
    </source>
</reference>
<sequence>MSVDKQTIRTVVSKVGTLPTLPYVVTKLSKMLENPLVSAEEVNKVISSDQALTAKVLKLVNSAFYGFPGQISTVTHAVVILGFSAVKSIALSASVFDMFPMENKSLYFDRKKFWEHSIGCAVIARLLARRIRYHDEEEAFVCGLLHDIGKIILDQYLHDEFVQILQEVRERDVTFLEAEQVVMNCTHARIGSWLGEQWSLPAQLRDSIAHHHNPEQSNPEFTLSKLAHLADAFTRAKGIGNSGDDLIHAVSREAWDILHIADKDIPDLFDEIDVEIEKAEIFFTIISEMKSSS</sequence>
<dbReference type="NCBIfam" id="TIGR00277">
    <property type="entry name" value="HDIG"/>
    <property type="match status" value="1"/>
</dbReference>
<dbReference type="InterPro" id="IPR052340">
    <property type="entry name" value="RNase_Y/CdgJ"/>
</dbReference>
<dbReference type="PANTHER" id="PTHR33525">
    <property type="match status" value="1"/>
</dbReference>
<dbReference type="Pfam" id="PF08668">
    <property type="entry name" value="HDOD"/>
    <property type="match status" value="1"/>
</dbReference>
<feature type="domain" description="HDOD" evidence="1">
    <location>
        <begin position="18"/>
        <end position="214"/>
    </location>
</feature>